<gene>
    <name evidence="3" type="ORF">FB468_0722</name>
</gene>
<name>A0A542Y3Q9_9MICO</name>
<dbReference type="InterPro" id="IPR035437">
    <property type="entry name" value="SNase_OB-fold_sf"/>
</dbReference>
<evidence type="ECO:0000313" key="3">
    <source>
        <dbReference type="EMBL" id="TQL42717.1"/>
    </source>
</evidence>
<dbReference type="OrthoDB" id="2989229at2"/>
<proteinExistence type="predicted"/>
<feature type="signal peptide" evidence="2">
    <location>
        <begin position="1"/>
        <end position="27"/>
    </location>
</feature>
<organism evidence="3 4">
    <name type="scientific">Leucobacter komagatae</name>
    <dbReference type="NCBI Taxonomy" id="55969"/>
    <lineage>
        <taxon>Bacteria</taxon>
        <taxon>Bacillati</taxon>
        <taxon>Actinomycetota</taxon>
        <taxon>Actinomycetes</taxon>
        <taxon>Micrococcales</taxon>
        <taxon>Microbacteriaceae</taxon>
        <taxon>Leucobacter</taxon>
    </lineage>
</organism>
<keyword evidence="2" id="KW-0732">Signal</keyword>
<evidence type="ECO:0008006" key="5">
    <source>
        <dbReference type="Google" id="ProtNLM"/>
    </source>
</evidence>
<dbReference type="EMBL" id="VFON01000001">
    <property type="protein sequence ID" value="TQL42717.1"/>
    <property type="molecule type" value="Genomic_DNA"/>
</dbReference>
<dbReference type="Proteomes" id="UP000319094">
    <property type="component" value="Unassembled WGS sequence"/>
</dbReference>
<protein>
    <recommendedName>
        <fullName evidence="5">TNase-like domain-containing protein</fullName>
    </recommendedName>
</protein>
<evidence type="ECO:0000256" key="1">
    <source>
        <dbReference type="SAM" id="MobiDB-lite"/>
    </source>
</evidence>
<feature type="region of interest" description="Disordered" evidence="1">
    <location>
        <begin position="31"/>
        <end position="53"/>
    </location>
</feature>
<dbReference type="AlphaFoldDB" id="A0A542Y3Q9"/>
<sequence>MLVPTKKKTIATVATAIALLAALTGCATENTKTPNETVAPEQTQTQTQEPAPEAWIPEGPADDWTAELTDPANPIADGTSVGVSLTAWSGGHPAQNGVIVVPWGVEGPAAGECGFDEARAGAAAKIEELAPQVHEWRVSYVEGADTVNTEDQHVAKIAMGDYGYGPVLVRAGWAKDTGGQYAEDQSIAQQAGSGLWATCWAE</sequence>
<feature type="chain" id="PRO_5022217594" description="TNase-like domain-containing protein" evidence="2">
    <location>
        <begin position="28"/>
        <end position="202"/>
    </location>
</feature>
<reference evidence="3 4" key="1">
    <citation type="submission" date="2019-06" db="EMBL/GenBank/DDBJ databases">
        <title>Sequencing the genomes of 1000 actinobacteria strains.</title>
        <authorList>
            <person name="Klenk H.-P."/>
        </authorList>
    </citation>
    <scope>NUCLEOTIDE SEQUENCE [LARGE SCALE GENOMIC DNA]</scope>
    <source>
        <strain evidence="3 4">DSM 8803</strain>
    </source>
</reference>
<comment type="caution">
    <text evidence="3">The sequence shown here is derived from an EMBL/GenBank/DDBJ whole genome shotgun (WGS) entry which is preliminary data.</text>
</comment>
<dbReference type="SUPFAM" id="SSF50199">
    <property type="entry name" value="Staphylococcal nuclease"/>
    <property type="match status" value="1"/>
</dbReference>
<keyword evidence="4" id="KW-1185">Reference proteome</keyword>
<dbReference type="STRING" id="55969.SD72_01020"/>
<accession>A0A542Y3Q9</accession>
<feature type="compositionally biased region" description="Low complexity" evidence="1">
    <location>
        <begin position="39"/>
        <end position="53"/>
    </location>
</feature>
<evidence type="ECO:0000256" key="2">
    <source>
        <dbReference type="SAM" id="SignalP"/>
    </source>
</evidence>
<evidence type="ECO:0000313" key="4">
    <source>
        <dbReference type="Proteomes" id="UP000319094"/>
    </source>
</evidence>
<dbReference type="RefSeq" id="WP_141886130.1">
    <property type="nucleotide sequence ID" value="NZ_BAAAUY010000013.1"/>
</dbReference>
<dbReference type="PROSITE" id="PS51257">
    <property type="entry name" value="PROKAR_LIPOPROTEIN"/>
    <property type="match status" value="1"/>
</dbReference>